<dbReference type="GO" id="GO:0016853">
    <property type="term" value="F:isomerase activity"/>
    <property type="evidence" value="ECO:0007669"/>
    <property type="project" value="UniProtKB-KW"/>
</dbReference>
<keyword evidence="3" id="KW-1185">Reference proteome</keyword>
<evidence type="ECO:0000313" key="3">
    <source>
        <dbReference type="Proteomes" id="UP000294902"/>
    </source>
</evidence>
<protein>
    <submittedName>
        <fullName evidence="2">Isopentenyldiphosphate isomerase</fullName>
    </submittedName>
</protein>
<dbReference type="Proteomes" id="UP000294902">
    <property type="component" value="Unassembled WGS sequence"/>
</dbReference>
<keyword evidence="2" id="KW-0413">Isomerase</keyword>
<dbReference type="PROSITE" id="PS51462">
    <property type="entry name" value="NUDIX"/>
    <property type="match status" value="1"/>
</dbReference>
<accession>A0A4R3MRN3</accession>
<dbReference type="PANTHER" id="PTHR10885">
    <property type="entry name" value="ISOPENTENYL-DIPHOSPHATE DELTA-ISOMERASE"/>
    <property type="match status" value="1"/>
</dbReference>
<comment type="caution">
    <text evidence="2">The sequence shown here is derived from an EMBL/GenBank/DDBJ whole genome shotgun (WGS) entry which is preliminary data.</text>
</comment>
<dbReference type="Pfam" id="PF00293">
    <property type="entry name" value="NUDIX"/>
    <property type="match status" value="1"/>
</dbReference>
<feature type="domain" description="Nudix hydrolase" evidence="1">
    <location>
        <begin position="28"/>
        <end position="158"/>
    </location>
</feature>
<evidence type="ECO:0000313" key="2">
    <source>
        <dbReference type="EMBL" id="TCT17173.1"/>
    </source>
</evidence>
<dbReference type="InterPro" id="IPR000086">
    <property type="entry name" value="NUDIX_hydrolase_dom"/>
</dbReference>
<dbReference type="InterPro" id="IPR015797">
    <property type="entry name" value="NUDIX_hydrolase-like_dom_sf"/>
</dbReference>
<sequence>MELWDILDKDRNKTGKLIERGQHLKTGEYHLVVFAFIKNSKGELLISKRTPNKTYPNTWEITGGAAVTGDTSLTAIIREAKEELGINLEIDKGKIIKSFRCDVNHSYFADVWLFEQDINFDNIVCQPEEVSEAALVTKEELIALIKNNMFIQNDYVLECLELL</sequence>
<dbReference type="CDD" id="cd04693">
    <property type="entry name" value="NUDIX_Hydrolase"/>
    <property type="match status" value="1"/>
</dbReference>
<evidence type="ECO:0000259" key="1">
    <source>
        <dbReference type="PROSITE" id="PS51462"/>
    </source>
</evidence>
<dbReference type="RefSeq" id="WP_132249845.1">
    <property type="nucleotide sequence ID" value="NZ_SMAL01000001.1"/>
</dbReference>
<dbReference type="Gene3D" id="3.90.79.10">
    <property type="entry name" value="Nucleoside Triphosphate Pyrophosphohydrolase"/>
    <property type="match status" value="1"/>
</dbReference>
<reference evidence="2 3" key="1">
    <citation type="submission" date="2019-03" db="EMBL/GenBank/DDBJ databases">
        <title>Genomic Encyclopedia of Type Strains, Phase IV (KMG-IV): sequencing the most valuable type-strain genomes for metagenomic binning, comparative biology and taxonomic classification.</title>
        <authorList>
            <person name="Goeker M."/>
        </authorList>
    </citation>
    <scope>NUCLEOTIDE SEQUENCE [LARGE SCALE GENOMIC DNA]</scope>
    <source>
        <strain evidence="2 3">DSM 24629</strain>
    </source>
</reference>
<dbReference type="PANTHER" id="PTHR10885:SF0">
    <property type="entry name" value="ISOPENTENYL-DIPHOSPHATE DELTA-ISOMERASE"/>
    <property type="match status" value="1"/>
</dbReference>
<organism evidence="2 3">
    <name type="scientific">Natranaerovirga pectinivora</name>
    <dbReference type="NCBI Taxonomy" id="682400"/>
    <lineage>
        <taxon>Bacteria</taxon>
        <taxon>Bacillati</taxon>
        <taxon>Bacillota</taxon>
        <taxon>Clostridia</taxon>
        <taxon>Lachnospirales</taxon>
        <taxon>Natranaerovirgaceae</taxon>
        <taxon>Natranaerovirga</taxon>
    </lineage>
</organism>
<dbReference type="OrthoDB" id="9786032at2"/>
<proteinExistence type="predicted"/>
<gene>
    <name evidence="2" type="ORF">EDC18_101471</name>
</gene>
<dbReference type="SUPFAM" id="SSF55811">
    <property type="entry name" value="Nudix"/>
    <property type="match status" value="1"/>
</dbReference>
<dbReference type="EMBL" id="SMAL01000001">
    <property type="protein sequence ID" value="TCT17173.1"/>
    <property type="molecule type" value="Genomic_DNA"/>
</dbReference>
<name>A0A4R3MRN3_9FIRM</name>
<dbReference type="AlphaFoldDB" id="A0A4R3MRN3"/>